<proteinExistence type="predicted"/>
<dbReference type="EMBL" id="LRPN01000033">
    <property type="protein sequence ID" value="KWZ83996.1"/>
    <property type="molecule type" value="Genomic_DNA"/>
</dbReference>
<protein>
    <submittedName>
        <fullName evidence="3">Uncharacterized protein</fullName>
    </submittedName>
</protein>
<dbReference type="Proteomes" id="UP000070376">
    <property type="component" value="Unassembled WGS sequence"/>
</dbReference>
<feature type="coiled-coil region" evidence="1">
    <location>
        <begin position="5"/>
        <end position="40"/>
    </location>
</feature>
<reference evidence="2" key="1">
    <citation type="submission" date="2015-01" db="EMBL/GenBank/DDBJ databases">
        <title>Comparative genome analysis of Bacillus coagulans HM-08, Clostridium butyricum HM-68, Bacillus subtilis HM-66 and Bacillus licheniformis BL-09.</title>
        <authorList>
            <person name="Zhang H."/>
        </authorList>
    </citation>
    <scope>NUCLEOTIDE SEQUENCE [LARGE SCALE GENOMIC DNA]</scope>
    <source>
        <strain evidence="2">HM-08</strain>
    </source>
</reference>
<dbReference type="Pfam" id="PF10750">
    <property type="entry name" value="DUF2536"/>
    <property type="match status" value="1"/>
</dbReference>
<organism evidence="3 5">
    <name type="scientific">Heyndrickxia coagulans</name>
    <name type="common">Weizmannia coagulans</name>
    <dbReference type="NCBI Taxonomy" id="1398"/>
    <lineage>
        <taxon>Bacteria</taxon>
        <taxon>Bacillati</taxon>
        <taxon>Bacillota</taxon>
        <taxon>Bacilli</taxon>
        <taxon>Bacillales</taxon>
        <taxon>Bacillaceae</taxon>
        <taxon>Heyndrickxia</taxon>
    </lineage>
</organism>
<evidence type="ECO:0000313" key="3">
    <source>
        <dbReference type="EMBL" id="KWZ83996.1"/>
    </source>
</evidence>
<dbReference type="Proteomes" id="UP000032024">
    <property type="component" value="Chromosome"/>
</dbReference>
<evidence type="ECO:0000313" key="5">
    <source>
        <dbReference type="Proteomes" id="UP000070376"/>
    </source>
</evidence>
<dbReference type="AlphaFoldDB" id="A0A0C5C2J0"/>
<reference evidence="4" key="2">
    <citation type="submission" date="2015-01" db="EMBL/GenBank/DDBJ databases">
        <title>Comparative genome analysis of Bacillus coagulans HM-08, Clostridium butyricum HM-68, Bacillus subtilis HM-66 and Bacillus paralicheniformis BL-09.</title>
        <authorList>
            <person name="Zhang H."/>
        </authorList>
    </citation>
    <scope>NUCLEOTIDE SEQUENCE [LARGE SCALE GENOMIC DNA]</scope>
    <source>
        <strain evidence="4">HM-08</strain>
    </source>
</reference>
<dbReference type="STRING" id="1398.AB434_3574"/>
<dbReference type="RefSeq" id="WP_014097926.1">
    <property type="nucleotide sequence ID" value="NZ_CP010525.1"/>
</dbReference>
<evidence type="ECO:0000313" key="2">
    <source>
        <dbReference type="EMBL" id="AJO22498.1"/>
    </source>
</evidence>
<keyword evidence="4" id="KW-1185">Reference proteome</keyword>
<sequence length="68" mass="7906">MAFELDRIEDKIEFFEADRLEALEKKINDQIEANKTLLLRVASVSHQMQFDADGRPHYSAVVHFTAQK</sequence>
<gene>
    <name evidence="3" type="ORF">HMPREF3213_01055</name>
    <name evidence="2" type="ORF">SB48_HM08orf02696</name>
</gene>
<dbReference type="GeneID" id="93259426"/>
<evidence type="ECO:0000313" key="4">
    <source>
        <dbReference type="Proteomes" id="UP000032024"/>
    </source>
</evidence>
<keyword evidence="1" id="KW-0175">Coiled coil</keyword>
<name>A0A0C5C2J0_HEYCO</name>
<accession>A0A0C5C2J0</accession>
<evidence type="ECO:0000256" key="1">
    <source>
        <dbReference type="SAM" id="Coils"/>
    </source>
</evidence>
<dbReference type="InterPro" id="IPR019686">
    <property type="entry name" value="DUF2536"/>
</dbReference>
<reference evidence="5" key="4">
    <citation type="submission" date="2016-01" db="EMBL/GenBank/DDBJ databases">
        <authorList>
            <person name="Mitreva M."/>
            <person name="Pepin K.H."/>
            <person name="Mihindukulasuriya K.A."/>
            <person name="Fulton R."/>
            <person name="Fronick C."/>
            <person name="O'Laughlin M."/>
            <person name="Miner T."/>
            <person name="Herter B."/>
            <person name="Rosa B.A."/>
            <person name="Cordes M."/>
            <person name="Tomlinson C."/>
            <person name="Wollam A."/>
            <person name="Palsikar V.B."/>
            <person name="Mardis E.R."/>
            <person name="Wilson R.K."/>
        </authorList>
    </citation>
    <scope>NUCLEOTIDE SEQUENCE [LARGE SCALE GENOMIC DNA]</scope>
    <source>
        <strain evidence="5">GED7749B</strain>
    </source>
</reference>
<dbReference type="EMBL" id="CP010525">
    <property type="protein sequence ID" value="AJO22498.1"/>
    <property type="molecule type" value="Genomic_DNA"/>
</dbReference>
<dbReference type="PATRIC" id="fig|1398.18.peg.1712"/>
<reference evidence="3" key="3">
    <citation type="submission" date="2016-01" db="EMBL/GenBank/DDBJ databases">
        <authorList>
            <person name="Oliw E.H."/>
        </authorList>
    </citation>
    <scope>NUCLEOTIDE SEQUENCE [LARGE SCALE GENOMIC DNA]</scope>
    <source>
        <strain evidence="3">GED7749B</strain>
    </source>
</reference>